<feature type="transmembrane region" description="Helical" evidence="7">
    <location>
        <begin position="112"/>
        <end position="133"/>
    </location>
</feature>
<evidence type="ECO:0000256" key="4">
    <source>
        <dbReference type="ARBA" id="ARBA00022692"/>
    </source>
</evidence>
<feature type="transmembrane region" description="Helical" evidence="7">
    <location>
        <begin position="7"/>
        <end position="31"/>
    </location>
</feature>
<gene>
    <name evidence="9" type="ORF">H9862_01805</name>
</gene>
<comment type="subcellular location">
    <subcellularLocation>
        <location evidence="1">Membrane</location>
        <topology evidence="1">Multi-pass membrane protein</topology>
    </subcellularLocation>
</comment>
<comment type="similarity">
    <text evidence="2">Belongs to the bacterial sugar transferase family.</text>
</comment>
<dbReference type="EMBL" id="DXFQ01000028">
    <property type="protein sequence ID" value="HIX19320.1"/>
    <property type="molecule type" value="Genomic_DNA"/>
</dbReference>
<organism evidence="9 10">
    <name type="scientific">Candidatus Akkermansia intestinigallinarum</name>
    <dbReference type="NCBI Taxonomy" id="2838431"/>
    <lineage>
        <taxon>Bacteria</taxon>
        <taxon>Pseudomonadati</taxon>
        <taxon>Verrucomicrobiota</taxon>
        <taxon>Verrucomicrobiia</taxon>
        <taxon>Verrucomicrobiales</taxon>
        <taxon>Akkermansiaceae</taxon>
        <taxon>Akkermansia</taxon>
    </lineage>
</organism>
<evidence type="ECO:0000256" key="1">
    <source>
        <dbReference type="ARBA" id="ARBA00004141"/>
    </source>
</evidence>
<proteinExistence type="inferred from homology"/>
<feature type="domain" description="Bacterial sugar transferase" evidence="8">
    <location>
        <begin position="270"/>
        <end position="462"/>
    </location>
</feature>
<dbReference type="InterPro" id="IPR003362">
    <property type="entry name" value="Bact_transf"/>
</dbReference>
<evidence type="ECO:0000259" key="8">
    <source>
        <dbReference type="Pfam" id="PF02397"/>
    </source>
</evidence>
<dbReference type="InterPro" id="IPR017475">
    <property type="entry name" value="EPS_sugar_tfrase"/>
</dbReference>
<accession>A0A9D1VA75</accession>
<reference evidence="9" key="2">
    <citation type="submission" date="2021-04" db="EMBL/GenBank/DDBJ databases">
        <authorList>
            <person name="Gilroy R."/>
        </authorList>
    </citation>
    <scope>NUCLEOTIDE SEQUENCE</scope>
    <source>
        <strain evidence="9">14975</strain>
    </source>
</reference>
<dbReference type="GO" id="GO:0016020">
    <property type="term" value="C:membrane"/>
    <property type="evidence" value="ECO:0007669"/>
    <property type="project" value="UniProtKB-SubCell"/>
</dbReference>
<evidence type="ECO:0000313" key="9">
    <source>
        <dbReference type="EMBL" id="HIX19320.1"/>
    </source>
</evidence>
<evidence type="ECO:0000256" key="3">
    <source>
        <dbReference type="ARBA" id="ARBA00022679"/>
    </source>
</evidence>
<evidence type="ECO:0000256" key="7">
    <source>
        <dbReference type="SAM" id="Phobius"/>
    </source>
</evidence>
<protein>
    <submittedName>
        <fullName evidence="9">Sugar transferase</fullName>
    </submittedName>
</protein>
<evidence type="ECO:0000256" key="6">
    <source>
        <dbReference type="ARBA" id="ARBA00023136"/>
    </source>
</evidence>
<keyword evidence="3 9" id="KW-0808">Transferase</keyword>
<dbReference type="Proteomes" id="UP000823964">
    <property type="component" value="Unassembled WGS sequence"/>
</dbReference>
<dbReference type="PANTHER" id="PTHR30576:SF0">
    <property type="entry name" value="UNDECAPRENYL-PHOSPHATE N-ACETYLGALACTOSAMINYL 1-PHOSPHATE TRANSFERASE-RELATED"/>
    <property type="match status" value="1"/>
</dbReference>
<comment type="caution">
    <text evidence="9">The sequence shown here is derived from an EMBL/GenBank/DDBJ whole genome shotgun (WGS) entry which is preliminary data.</text>
</comment>
<evidence type="ECO:0000256" key="2">
    <source>
        <dbReference type="ARBA" id="ARBA00006464"/>
    </source>
</evidence>
<dbReference type="NCBIfam" id="TIGR03025">
    <property type="entry name" value="EPS_sugtrans"/>
    <property type="match status" value="1"/>
</dbReference>
<sequence length="468" mass="53067">MTGKKAFLFKLFPLLDLVLILLCVWVAPYIADHVLADPLGWSKNPQYQLLSVAPYLGGAVIVLAPFVLHLVGFYRKQGLQRVSTALRQIALAGVYYLCMLALYQTISPLTEATNHVVLVSIVLVAIALFLRYLTTRWLRLSMSSSPASRIPVLLIGQDEDAIERGWSSLPKFWKSTLHVVGRVQPDTPIDDVQSLIEQNHVQQCLLIGGIGAYHNNAEVLMLCEVQGIDVYIHLREEQPVTLRAEVTEIGEQRLMILTSTPVYSWSRLVKTIIDRLLALVLLVCSSPFWLLAAVGIKISDPKGPIFYRQMRSGLYGKPFAIWKFRSMYADADKRLDEVKAKYGNEMSGPIFKLTNDPRIFPFGHFIRKFSIDELPQLINILKGDMSIVGPRPLPIYETAEFPDVAHRRRLSVRPGLTCFWQIEDRSDNGDFDNMIRKDLKYIDNWSLWLDVKLFLRTIPAVIFGKGAK</sequence>
<keyword evidence="4 7" id="KW-0812">Transmembrane</keyword>
<dbReference type="GO" id="GO:0016780">
    <property type="term" value="F:phosphotransferase activity, for other substituted phosphate groups"/>
    <property type="evidence" value="ECO:0007669"/>
    <property type="project" value="TreeGrafter"/>
</dbReference>
<dbReference type="AlphaFoldDB" id="A0A9D1VA75"/>
<feature type="transmembrane region" description="Helical" evidence="7">
    <location>
        <begin position="276"/>
        <end position="296"/>
    </location>
</feature>
<dbReference type="PANTHER" id="PTHR30576">
    <property type="entry name" value="COLANIC BIOSYNTHESIS UDP-GLUCOSE LIPID CARRIER TRANSFERASE"/>
    <property type="match status" value="1"/>
</dbReference>
<evidence type="ECO:0000313" key="10">
    <source>
        <dbReference type="Proteomes" id="UP000823964"/>
    </source>
</evidence>
<name>A0A9D1VA75_9BACT</name>
<dbReference type="Pfam" id="PF02397">
    <property type="entry name" value="Bac_transf"/>
    <property type="match status" value="1"/>
</dbReference>
<evidence type="ECO:0000256" key="5">
    <source>
        <dbReference type="ARBA" id="ARBA00022989"/>
    </source>
</evidence>
<feature type="transmembrane region" description="Helical" evidence="7">
    <location>
        <begin position="51"/>
        <end position="73"/>
    </location>
</feature>
<feature type="transmembrane region" description="Helical" evidence="7">
    <location>
        <begin position="85"/>
        <end position="106"/>
    </location>
</feature>
<reference evidence="9" key="1">
    <citation type="journal article" date="2021" name="PeerJ">
        <title>Extensive microbial diversity within the chicken gut microbiome revealed by metagenomics and culture.</title>
        <authorList>
            <person name="Gilroy R."/>
            <person name="Ravi A."/>
            <person name="Getino M."/>
            <person name="Pursley I."/>
            <person name="Horton D.L."/>
            <person name="Alikhan N.F."/>
            <person name="Baker D."/>
            <person name="Gharbi K."/>
            <person name="Hall N."/>
            <person name="Watson M."/>
            <person name="Adriaenssens E.M."/>
            <person name="Foster-Nyarko E."/>
            <person name="Jarju S."/>
            <person name="Secka A."/>
            <person name="Antonio M."/>
            <person name="Oren A."/>
            <person name="Chaudhuri R.R."/>
            <person name="La Ragione R."/>
            <person name="Hildebrand F."/>
            <person name="Pallen M.J."/>
        </authorList>
    </citation>
    <scope>NUCLEOTIDE SEQUENCE</scope>
    <source>
        <strain evidence="9">14975</strain>
    </source>
</reference>
<keyword evidence="5 7" id="KW-1133">Transmembrane helix</keyword>
<keyword evidence="6 7" id="KW-0472">Membrane</keyword>